<reference evidence="1" key="1">
    <citation type="submission" date="2021-01" db="EMBL/GenBank/DDBJ databases">
        <title>Complete genome sequence of Clostridiales bacterium R-7.</title>
        <authorList>
            <person name="Mahoney-Kurpe S.C."/>
            <person name="Palevich N."/>
            <person name="Koike S."/>
            <person name="Moon C.D."/>
            <person name="Attwood G.T."/>
        </authorList>
    </citation>
    <scope>NUCLEOTIDE SEQUENCE</scope>
    <source>
        <strain evidence="1">R-7</strain>
    </source>
</reference>
<name>A0AC61MYC2_9FIRM</name>
<protein>
    <submittedName>
        <fullName evidence="1">50S ribosomal protein L13</fullName>
    </submittedName>
</protein>
<dbReference type="Proteomes" id="UP000682782">
    <property type="component" value="Chromosome"/>
</dbReference>
<sequence>MRPSCEETLQPSTQGGSTLKTFIPKAADIDRKWYVVDADGMVLGRLASQVANILRGKNKPIYTPNMDTGDYVIIINASKAILTGKKLDQKIYYHHSGYAGGLKETKYRKLMAEKPEFAVRRAVVGMLPKGPLGRQMARKLKVYAGAEHEQAAQKPEVLDLK</sequence>
<keyword evidence="1" id="KW-0689">Ribosomal protein</keyword>
<proteinExistence type="predicted"/>
<evidence type="ECO:0000313" key="2">
    <source>
        <dbReference type="Proteomes" id="UP000682782"/>
    </source>
</evidence>
<accession>A0AC61MYC2</accession>
<evidence type="ECO:0000313" key="1">
    <source>
        <dbReference type="EMBL" id="QUC68097.1"/>
    </source>
</evidence>
<dbReference type="EMBL" id="CP068393">
    <property type="protein sequence ID" value="QUC68097.1"/>
    <property type="molecule type" value="Genomic_DNA"/>
</dbReference>
<gene>
    <name evidence="1" type="primary">rplM</name>
    <name evidence="1" type="ORF">JYE49_05235</name>
</gene>
<organism evidence="1 2">
    <name type="scientific">Aristaeella hokkaidonensis</name>
    <dbReference type="NCBI Taxonomy" id="3046382"/>
    <lineage>
        <taxon>Bacteria</taxon>
        <taxon>Bacillati</taxon>
        <taxon>Bacillota</taxon>
        <taxon>Clostridia</taxon>
        <taxon>Eubacteriales</taxon>
        <taxon>Aristaeellaceae</taxon>
        <taxon>Aristaeella</taxon>
    </lineage>
</organism>
<keyword evidence="1" id="KW-0687">Ribonucleoprotein</keyword>
<keyword evidence="2" id="KW-1185">Reference proteome</keyword>